<dbReference type="EMBL" id="JXJN01031308">
    <property type="status" value="NOT_ANNOTATED_CDS"/>
    <property type="molecule type" value="Genomic_DNA"/>
</dbReference>
<protein>
    <submittedName>
        <fullName evidence="1">Uncharacterized protein</fullName>
    </submittedName>
</protein>
<accession>A0A1B0C7V9</accession>
<reference evidence="2" key="1">
    <citation type="submission" date="2015-01" db="EMBL/GenBank/DDBJ databases">
        <authorList>
            <person name="Aksoy S."/>
            <person name="Warren W."/>
            <person name="Wilson R.K."/>
        </authorList>
    </citation>
    <scope>NUCLEOTIDE SEQUENCE [LARGE SCALE GENOMIC DNA]</scope>
    <source>
        <strain evidence="2">IAEA</strain>
    </source>
</reference>
<sequence>MVSAAAATEGSKTYLKLKKSMPAVEAIINASAILFESTQSCTAASMLPVSRASFALVVVFRQTRNKSTHYRPSSSRLLKPDSLDTIEHRNTMWLWWRLLRVFHLRLLAYSDSNNKFDYPSRRKPSSRYRLDTTTFPERRAGEFA</sequence>
<reference evidence="1" key="2">
    <citation type="submission" date="2020-05" db="UniProtKB">
        <authorList>
            <consortium name="EnsemblMetazoa"/>
        </authorList>
    </citation>
    <scope>IDENTIFICATION</scope>
    <source>
        <strain evidence="1">IAEA</strain>
    </source>
</reference>
<keyword evidence="2" id="KW-1185">Reference proteome</keyword>
<evidence type="ECO:0000313" key="1">
    <source>
        <dbReference type="EnsemblMetazoa" id="GPPI051690-PA"/>
    </source>
</evidence>
<dbReference type="EnsemblMetazoa" id="GPPI051690-RA">
    <property type="protein sequence ID" value="GPPI051690-PA"/>
    <property type="gene ID" value="GPPI051690"/>
</dbReference>
<organism evidence="1 2">
    <name type="scientific">Glossina palpalis gambiensis</name>
    <dbReference type="NCBI Taxonomy" id="67801"/>
    <lineage>
        <taxon>Eukaryota</taxon>
        <taxon>Metazoa</taxon>
        <taxon>Ecdysozoa</taxon>
        <taxon>Arthropoda</taxon>
        <taxon>Hexapoda</taxon>
        <taxon>Insecta</taxon>
        <taxon>Pterygota</taxon>
        <taxon>Neoptera</taxon>
        <taxon>Endopterygota</taxon>
        <taxon>Diptera</taxon>
        <taxon>Brachycera</taxon>
        <taxon>Muscomorpha</taxon>
        <taxon>Hippoboscoidea</taxon>
        <taxon>Glossinidae</taxon>
        <taxon>Glossina</taxon>
    </lineage>
</organism>
<proteinExistence type="predicted"/>
<evidence type="ECO:0000313" key="2">
    <source>
        <dbReference type="Proteomes" id="UP000092460"/>
    </source>
</evidence>
<dbReference type="AlphaFoldDB" id="A0A1B0C7V9"/>
<dbReference type="VEuPathDB" id="VectorBase:GPPI051690"/>
<dbReference type="Proteomes" id="UP000092460">
    <property type="component" value="Unassembled WGS sequence"/>
</dbReference>
<name>A0A1B0C7V9_9MUSC</name>